<dbReference type="InterPro" id="IPR011032">
    <property type="entry name" value="GroES-like_sf"/>
</dbReference>
<name>A0ABP6RIS9_9PSEU</name>
<keyword evidence="1" id="KW-0521">NADP</keyword>
<evidence type="ECO:0000313" key="3">
    <source>
        <dbReference type="EMBL" id="GAA3354517.1"/>
    </source>
</evidence>
<gene>
    <name evidence="3" type="ORF">GCM10020366_11450</name>
</gene>
<keyword evidence="4" id="KW-1185">Reference proteome</keyword>
<dbReference type="SUPFAM" id="SSF50129">
    <property type="entry name" value="GroES-like"/>
    <property type="match status" value="1"/>
</dbReference>
<evidence type="ECO:0000256" key="1">
    <source>
        <dbReference type="ARBA" id="ARBA00022857"/>
    </source>
</evidence>
<organism evidence="3 4">
    <name type="scientific">Saccharopolyspora gregorii</name>
    <dbReference type="NCBI Taxonomy" id="33914"/>
    <lineage>
        <taxon>Bacteria</taxon>
        <taxon>Bacillati</taxon>
        <taxon>Actinomycetota</taxon>
        <taxon>Actinomycetes</taxon>
        <taxon>Pseudonocardiales</taxon>
        <taxon>Pseudonocardiaceae</taxon>
        <taxon>Saccharopolyspora</taxon>
    </lineage>
</organism>
<dbReference type="EMBL" id="BAAAYK010000036">
    <property type="protein sequence ID" value="GAA3354517.1"/>
    <property type="molecule type" value="Genomic_DNA"/>
</dbReference>
<sequence>MGDKVIFIERVGTWQSHIVCDARKVLRIPSQIAPEQAAMLKVNPATAWRVLKGFEQLEPEIGLFKMQLTLELASV</sequence>
<proteinExistence type="predicted"/>
<keyword evidence="2" id="KW-0560">Oxidoreductase</keyword>
<reference evidence="4" key="1">
    <citation type="journal article" date="2019" name="Int. J. Syst. Evol. Microbiol.">
        <title>The Global Catalogue of Microorganisms (GCM) 10K type strain sequencing project: providing services to taxonomists for standard genome sequencing and annotation.</title>
        <authorList>
            <consortium name="The Broad Institute Genomics Platform"/>
            <consortium name="The Broad Institute Genome Sequencing Center for Infectious Disease"/>
            <person name="Wu L."/>
            <person name="Ma J."/>
        </authorList>
    </citation>
    <scope>NUCLEOTIDE SEQUENCE [LARGE SCALE GENOMIC DNA]</scope>
    <source>
        <strain evidence="4">JCM 9687</strain>
    </source>
</reference>
<comment type="caution">
    <text evidence="3">The sequence shown here is derived from an EMBL/GenBank/DDBJ whole genome shotgun (WGS) entry which is preliminary data.</text>
</comment>
<dbReference type="Gene3D" id="3.90.180.10">
    <property type="entry name" value="Medium-chain alcohol dehydrogenases, catalytic domain"/>
    <property type="match status" value="1"/>
</dbReference>
<accession>A0ABP6RIS9</accession>
<dbReference type="PANTHER" id="PTHR43981">
    <property type="entry name" value="ENOYL-[ACYL-CARRIER-PROTEIN] REDUCTASE, MITOCHONDRIAL"/>
    <property type="match status" value="1"/>
</dbReference>
<evidence type="ECO:0000256" key="2">
    <source>
        <dbReference type="ARBA" id="ARBA00023002"/>
    </source>
</evidence>
<protein>
    <submittedName>
        <fullName evidence="3">Uncharacterized protein</fullName>
    </submittedName>
</protein>
<evidence type="ECO:0000313" key="4">
    <source>
        <dbReference type="Proteomes" id="UP001500483"/>
    </source>
</evidence>
<dbReference type="PANTHER" id="PTHR43981:SF2">
    <property type="entry name" value="ENOYL-[ACYL-CARRIER-PROTEIN] REDUCTASE, MITOCHONDRIAL"/>
    <property type="match status" value="1"/>
</dbReference>
<dbReference type="Proteomes" id="UP001500483">
    <property type="component" value="Unassembled WGS sequence"/>
</dbReference>
<dbReference type="InterPro" id="IPR051034">
    <property type="entry name" value="Mito_Enoyl-ACP_Reductase"/>
</dbReference>